<sequence length="87" mass="10287">MYDSNEKLPQPLRECPKCHTQFHYWETAEEMLLQAIFGEGPLCKKCTRIRDEALPYLCNTCGKAIEKDKEVFFNDRPYHTYCLPHSD</sequence>
<gene>
    <name evidence="1" type="ORF">LCGC14_1736210</name>
</gene>
<reference evidence="1" key="1">
    <citation type="journal article" date="2015" name="Nature">
        <title>Complex archaea that bridge the gap between prokaryotes and eukaryotes.</title>
        <authorList>
            <person name="Spang A."/>
            <person name="Saw J.H."/>
            <person name="Jorgensen S.L."/>
            <person name="Zaremba-Niedzwiedzka K."/>
            <person name="Martijn J."/>
            <person name="Lind A.E."/>
            <person name="van Eijk R."/>
            <person name="Schleper C."/>
            <person name="Guy L."/>
            <person name="Ettema T.J."/>
        </authorList>
    </citation>
    <scope>NUCLEOTIDE SEQUENCE</scope>
</reference>
<dbReference type="AlphaFoldDB" id="A0A0F9H822"/>
<evidence type="ECO:0000313" key="1">
    <source>
        <dbReference type="EMBL" id="KKM07220.1"/>
    </source>
</evidence>
<name>A0A0F9H822_9ZZZZ</name>
<accession>A0A0F9H822</accession>
<organism evidence="1">
    <name type="scientific">marine sediment metagenome</name>
    <dbReference type="NCBI Taxonomy" id="412755"/>
    <lineage>
        <taxon>unclassified sequences</taxon>
        <taxon>metagenomes</taxon>
        <taxon>ecological metagenomes</taxon>
    </lineage>
</organism>
<protein>
    <submittedName>
        <fullName evidence="1">Uncharacterized protein</fullName>
    </submittedName>
</protein>
<dbReference type="EMBL" id="LAZR01015821">
    <property type="protein sequence ID" value="KKM07220.1"/>
    <property type="molecule type" value="Genomic_DNA"/>
</dbReference>
<comment type="caution">
    <text evidence="1">The sequence shown here is derived from an EMBL/GenBank/DDBJ whole genome shotgun (WGS) entry which is preliminary data.</text>
</comment>
<proteinExistence type="predicted"/>